<gene>
    <name evidence="1" type="ORF">BD626DRAFT_484194</name>
</gene>
<comment type="caution">
    <text evidence="1">The sequence shown here is derived from an EMBL/GenBank/DDBJ whole genome shotgun (WGS) entry which is preliminary data.</text>
</comment>
<dbReference type="Proteomes" id="UP000320762">
    <property type="component" value="Unassembled WGS sequence"/>
</dbReference>
<name>A0A550CQ38_9AGAR</name>
<protein>
    <submittedName>
        <fullName evidence="1">Uncharacterized protein</fullName>
    </submittedName>
</protein>
<dbReference type="EMBL" id="VDMD01000003">
    <property type="protein sequence ID" value="TRM66921.1"/>
    <property type="molecule type" value="Genomic_DNA"/>
</dbReference>
<sequence length="72" mass="7997">MHILLGSPLSRLLSRLQLSFACCNRLSQTVQISKSAKIRGFSRLFACRNSQSPLDQLLSCCLCPATSRRGRT</sequence>
<keyword evidence="2" id="KW-1185">Reference proteome</keyword>
<dbReference type="AlphaFoldDB" id="A0A550CQ38"/>
<reference evidence="1 2" key="1">
    <citation type="journal article" date="2019" name="New Phytol.">
        <title>Comparative genomics reveals unique wood-decay strategies and fruiting body development in the Schizophyllaceae.</title>
        <authorList>
            <person name="Almasi E."/>
            <person name="Sahu N."/>
            <person name="Krizsan K."/>
            <person name="Balint B."/>
            <person name="Kovacs G.M."/>
            <person name="Kiss B."/>
            <person name="Cseklye J."/>
            <person name="Drula E."/>
            <person name="Henrissat B."/>
            <person name="Nagy I."/>
            <person name="Chovatia M."/>
            <person name="Adam C."/>
            <person name="LaButti K."/>
            <person name="Lipzen A."/>
            <person name="Riley R."/>
            <person name="Grigoriev I.V."/>
            <person name="Nagy L.G."/>
        </authorList>
    </citation>
    <scope>NUCLEOTIDE SEQUENCE [LARGE SCALE GENOMIC DNA]</scope>
    <source>
        <strain evidence="1 2">NL-1724</strain>
    </source>
</reference>
<proteinExistence type="predicted"/>
<evidence type="ECO:0000313" key="1">
    <source>
        <dbReference type="EMBL" id="TRM66921.1"/>
    </source>
</evidence>
<accession>A0A550CQ38</accession>
<evidence type="ECO:0000313" key="2">
    <source>
        <dbReference type="Proteomes" id="UP000320762"/>
    </source>
</evidence>
<organism evidence="1 2">
    <name type="scientific">Schizophyllum amplum</name>
    <dbReference type="NCBI Taxonomy" id="97359"/>
    <lineage>
        <taxon>Eukaryota</taxon>
        <taxon>Fungi</taxon>
        <taxon>Dikarya</taxon>
        <taxon>Basidiomycota</taxon>
        <taxon>Agaricomycotina</taxon>
        <taxon>Agaricomycetes</taxon>
        <taxon>Agaricomycetidae</taxon>
        <taxon>Agaricales</taxon>
        <taxon>Schizophyllaceae</taxon>
        <taxon>Schizophyllum</taxon>
    </lineage>
</organism>